<reference evidence="4 5" key="1">
    <citation type="submission" date="2024-01" db="EMBL/GenBank/DDBJ databases">
        <title>A draft genome for the cacao thread blight pathogen Marasmiellus scandens.</title>
        <authorList>
            <person name="Baruah I.K."/>
            <person name="Leung J."/>
            <person name="Bukari Y."/>
            <person name="Amoako-Attah I."/>
            <person name="Meinhardt L.W."/>
            <person name="Bailey B.A."/>
            <person name="Cohen S.P."/>
        </authorList>
    </citation>
    <scope>NUCLEOTIDE SEQUENCE [LARGE SCALE GENOMIC DNA]</scope>
    <source>
        <strain evidence="4 5">GH-19</strain>
    </source>
</reference>
<evidence type="ECO:0000313" key="4">
    <source>
        <dbReference type="EMBL" id="KAK7450126.1"/>
    </source>
</evidence>
<sequence length="494" mass="56330">MKMNLTRPLNQKDGKSTMSSFRALSKLFWKMIYEREVNFEQYSLNMAYSLTEKFKVQHHYCSTTHKLKPEYIMSTKTLRPSPQSFRNAGWLPKSKDAYDQYMKNLSDRISSGVYRSADALLPPVRAFKNFIESDPTVYGEFIRMFDNVTESPKDYIELINMLNEIFREAPAFGDLGPPMYMIMAQVMNSQGGFSAFTKENLNHHFKRMFVTWTLFLTSKDSRTVLNDSATGWLSTAAKDAMMAEFPGRTFEQVFICDPQAEFYGYTSYEDFFNRRFRDPATDRPTGNLSVNSIVSAACESTTYAYQENVQEMDQLFIKDEAYSLRHLLAGNYVEEFVGGTVLQGFLNTTGYHRWHAPVNGVIKKIVDVPGTYFAQAPYTIGEPTDDENVLPPYLQSLRFFSNTAARQLMFIDADDTMIGLMCFISIGMTEISTCQATVYEGQHVVRGDELGMFHFGGSSSALVFRKDSGVQIDDRYKQPEVALRINEPIGAIPV</sequence>
<dbReference type="Pfam" id="PF02666">
    <property type="entry name" value="PS_Dcarbxylase"/>
    <property type="match status" value="1"/>
</dbReference>
<dbReference type="InterPro" id="IPR022237">
    <property type="entry name" value="PsiD-like"/>
</dbReference>
<name>A0ABR1J6W1_9AGAR</name>
<organism evidence="4 5">
    <name type="scientific">Marasmiellus scandens</name>
    <dbReference type="NCBI Taxonomy" id="2682957"/>
    <lineage>
        <taxon>Eukaryota</taxon>
        <taxon>Fungi</taxon>
        <taxon>Dikarya</taxon>
        <taxon>Basidiomycota</taxon>
        <taxon>Agaricomycotina</taxon>
        <taxon>Agaricomycetes</taxon>
        <taxon>Agaricomycetidae</taxon>
        <taxon>Agaricales</taxon>
        <taxon>Marasmiineae</taxon>
        <taxon>Omphalotaceae</taxon>
        <taxon>Marasmiellus</taxon>
    </lineage>
</organism>
<protein>
    <recommendedName>
        <fullName evidence="3">L-tryptophan decarboxylase PsiD-like domain-containing protein</fullName>
    </recommendedName>
</protein>
<accession>A0ABR1J6W1</accession>
<keyword evidence="5" id="KW-1185">Reference proteome</keyword>
<comment type="caution">
    <text evidence="4">The sequence shown here is derived from an EMBL/GenBank/DDBJ whole genome shotgun (WGS) entry which is preliminary data.</text>
</comment>
<dbReference type="InterPro" id="IPR003817">
    <property type="entry name" value="PS_Dcarbxylase"/>
</dbReference>
<dbReference type="PANTHER" id="PTHR10067">
    <property type="entry name" value="PHOSPHATIDYLSERINE DECARBOXYLASE"/>
    <property type="match status" value="1"/>
</dbReference>
<dbReference type="PANTHER" id="PTHR10067:SF9">
    <property type="entry name" value="PHOSPHATIDYLSERINE DECARBOXYLASE FAMILY PROTEIN (AFU_ORTHOLOGUE AFUA_7G01730)"/>
    <property type="match status" value="1"/>
</dbReference>
<feature type="domain" description="L-tryptophan decarboxylase PsiD-like" evidence="3">
    <location>
        <begin position="122"/>
        <end position="241"/>
    </location>
</feature>
<evidence type="ECO:0000256" key="1">
    <source>
        <dbReference type="ARBA" id="ARBA00022793"/>
    </source>
</evidence>
<proteinExistence type="predicted"/>
<keyword evidence="1" id="KW-0210">Decarboxylase</keyword>
<evidence type="ECO:0000313" key="5">
    <source>
        <dbReference type="Proteomes" id="UP001498398"/>
    </source>
</evidence>
<gene>
    <name evidence="4" type="ORF">VKT23_013008</name>
</gene>
<evidence type="ECO:0000259" key="3">
    <source>
        <dbReference type="Pfam" id="PF12588"/>
    </source>
</evidence>
<dbReference type="EMBL" id="JBANRG010000034">
    <property type="protein sequence ID" value="KAK7450126.1"/>
    <property type="molecule type" value="Genomic_DNA"/>
</dbReference>
<evidence type="ECO:0000256" key="2">
    <source>
        <dbReference type="ARBA" id="ARBA00023239"/>
    </source>
</evidence>
<keyword evidence="2" id="KW-0456">Lyase</keyword>
<dbReference type="Proteomes" id="UP001498398">
    <property type="component" value="Unassembled WGS sequence"/>
</dbReference>
<dbReference type="Pfam" id="PF12588">
    <property type="entry name" value="PSDC"/>
    <property type="match status" value="1"/>
</dbReference>